<reference evidence="1 2" key="1">
    <citation type="submission" date="2017-07" db="EMBL/GenBank/DDBJ databases">
        <title>Isolation and whole genome analysis of endospore-forming bacteria from heroin.</title>
        <authorList>
            <person name="Kalinowski J."/>
            <person name="Ahrens B."/>
            <person name="Al-Dilaimi A."/>
            <person name="Winkler A."/>
            <person name="Wibberg D."/>
            <person name="Schleenbecker U."/>
            <person name="Ruckert C."/>
            <person name="Wolfel R."/>
            <person name="Grass G."/>
        </authorList>
    </citation>
    <scope>NUCLEOTIDE SEQUENCE [LARGE SCALE GENOMIC DNA]</scope>
    <source>
        <strain evidence="1 2">7528</strain>
    </source>
</reference>
<name>A0A268A7G3_9BACI</name>
<evidence type="ECO:0000313" key="1">
    <source>
        <dbReference type="EMBL" id="PAD20050.1"/>
    </source>
</evidence>
<dbReference type="OrthoDB" id="9795347at2"/>
<dbReference type="CDD" id="cd01283">
    <property type="entry name" value="cytidine_deaminase"/>
    <property type="match status" value="1"/>
</dbReference>
<dbReference type="NCBIfam" id="NF006155">
    <property type="entry name" value="PRK08298.1"/>
    <property type="match status" value="1"/>
</dbReference>
<dbReference type="SUPFAM" id="SSF53927">
    <property type="entry name" value="Cytidine deaminase-like"/>
    <property type="match status" value="1"/>
</dbReference>
<comment type="caution">
    <text evidence="1">The sequence shown here is derived from an EMBL/GenBank/DDBJ whole genome shotgun (WGS) entry which is preliminary data.</text>
</comment>
<dbReference type="InterPro" id="IPR016193">
    <property type="entry name" value="Cytidine_deaminase-like"/>
</dbReference>
<organism evidence="1 2">
    <name type="scientific">Terribacillus saccharophilus</name>
    <dbReference type="NCBI Taxonomy" id="361277"/>
    <lineage>
        <taxon>Bacteria</taxon>
        <taxon>Bacillati</taxon>
        <taxon>Bacillota</taxon>
        <taxon>Bacilli</taxon>
        <taxon>Bacillales</taxon>
        <taxon>Bacillaceae</taxon>
        <taxon>Terribacillus</taxon>
    </lineage>
</organism>
<dbReference type="Proteomes" id="UP000216013">
    <property type="component" value="Unassembled WGS sequence"/>
</dbReference>
<proteinExistence type="predicted"/>
<keyword evidence="1" id="KW-0378">Hydrolase</keyword>
<dbReference type="GO" id="GO:0004126">
    <property type="term" value="F:cytidine deaminase activity"/>
    <property type="evidence" value="ECO:0007669"/>
    <property type="project" value="UniProtKB-EC"/>
</dbReference>
<accession>A0A268A7G3</accession>
<evidence type="ECO:0000313" key="2">
    <source>
        <dbReference type="Proteomes" id="UP000216013"/>
    </source>
</evidence>
<dbReference type="RefSeq" id="WP_095233634.1">
    <property type="nucleotide sequence ID" value="NZ_NPBD01000018.1"/>
</dbReference>
<dbReference type="EC" id="3.5.4.5" evidence="1"/>
<sequence length="139" mass="15730">MIVMDMLYEAAIHLIQQRNPRGWGGAAAMRTSDGVILTSVAPEVLNAATELCMEVGSILEAHKMQTSVTHSICVTRDDENSPFKILTPCGICQERLLYWGRDVQVAVTHNEDKVKYVSLRELQPFHWTHAYPEDEIFDK</sequence>
<dbReference type="Gene3D" id="3.40.140.10">
    <property type="entry name" value="Cytidine Deaminase, domain 2"/>
    <property type="match status" value="1"/>
</dbReference>
<dbReference type="AlphaFoldDB" id="A0A268A7G3"/>
<gene>
    <name evidence="1" type="ORF">CHH64_16600</name>
</gene>
<protein>
    <submittedName>
        <fullName evidence="1">Cytidine deaminase</fullName>
        <ecNumber evidence="1">3.5.4.5</ecNumber>
    </submittedName>
</protein>
<dbReference type="EMBL" id="NPBV01000027">
    <property type="protein sequence ID" value="PAD20050.1"/>
    <property type="molecule type" value="Genomic_DNA"/>
</dbReference>